<protein>
    <submittedName>
        <fullName evidence="5">GntR family transcriptional regulator</fullName>
    </submittedName>
</protein>
<dbReference type="Pfam" id="PF00392">
    <property type="entry name" value="GntR"/>
    <property type="match status" value="1"/>
</dbReference>
<dbReference type="InterPro" id="IPR008920">
    <property type="entry name" value="TF_FadR/GntR_C"/>
</dbReference>
<proteinExistence type="predicted"/>
<gene>
    <name evidence="5" type="ORF">C8P63_10785</name>
</gene>
<evidence type="ECO:0000259" key="4">
    <source>
        <dbReference type="PROSITE" id="PS50949"/>
    </source>
</evidence>
<dbReference type="SMART" id="SM00895">
    <property type="entry name" value="FCD"/>
    <property type="match status" value="1"/>
</dbReference>
<dbReference type="Gene3D" id="1.20.120.530">
    <property type="entry name" value="GntR ligand-binding domain-like"/>
    <property type="match status" value="1"/>
</dbReference>
<dbReference type="AlphaFoldDB" id="A0A2T6BYZ6"/>
<keyword evidence="6" id="KW-1185">Reference proteome</keyword>
<dbReference type="Pfam" id="PF07729">
    <property type="entry name" value="FCD"/>
    <property type="match status" value="1"/>
</dbReference>
<dbReference type="GO" id="GO:0003677">
    <property type="term" value="F:DNA binding"/>
    <property type="evidence" value="ECO:0007669"/>
    <property type="project" value="UniProtKB-KW"/>
</dbReference>
<dbReference type="EMBL" id="QBKR01000007">
    <property type="protein sequence ID" value="PTX61290.1"/>
    <property type="molecule type" value="Genomic_DNA"/>
</dbReference>
<evidence type="ECO:0000256" key="1">
    <source>
        <dbReference type="ARBA" id="ARBA00023015"/>
    </source>
</evidence>
<evidence type="ECO:0000313" key="5">
    <source>
        <dbReference type="EMBL" id="PTX61290.1"/>
    </source>
</evidence>
<accession>A0A2T6BYZ6</accession>
<dbReference type="InterPro" id="IPR011711">
    <property type="entry name" value="GntR_C"/>
</dbReference>
<evidence type="ECO:0000256" key="2">
    <source>
        <dbReference type="ARBA" id="ARBA00023125"/>
    </source>
</evidence>
<dbReference type="PROSITE" id="PS50949">
    <property type="entry name" value="HTH_GNTR"/>
    <property type="match status" value="1"/>
</dbReference>
<dbReference type="InterPro" id="IPR036390">
    <property type="entry name" value="WH_DNA-bd_sf"/>
</dbReference>
<dbReference type="InterPro" id="IPR036388">
    <property type="entry name" value="WH-like_DNA-bd_sf"/>
</dbReference>
<dbReference type="SUPFAM" id="SSF48008">
    <property type="entry name" value="GntR ligand-binding domain-like"/>
    <property type="match status" value="1"/>
</dbReference>
<comment type="caution">
    <text evidence="5">The sequence shown here is derived from an EMBL/GenBank/DDBJ whole genome shotgun (WGS) entry which is preliminary data.</text>
</comment>
<reference evidence="5 6" key="1">
    <citation type="submission" date="2018-04" db="EMBL/GenBank/DDBJ databases">
        <title>Genomic Encyclopedia of Archaeal and Bacterial Type Strains, Phase II (KMG-II): from individual species to whole genera.</title>
        <authorList>
            <person name="Goeker M."/>
        </authorList>
    </citation>
    <scope>NUCLEOTIDE SEQUENCE [LARGE SCALE GENOMIC DNA]</scope>
    <source>
        <strain evidence="5 6">DSM 45787</strain>
    </source>
</reference>
<dbReference type="Gene3D" id="1.10.10.10">
    <property type="entry name" value="Winged helix-like DNA-binding domain superfamily/Winged helix DNA-binding domain"/>
    <property type="match status" value="1"/>
</dbReference>
<dbReference type="PANTHER" id="PTHR43537:SF24">
    <property type="entry name" value="GLUCONATE OPERON TRANSCRIPTIONAL REPRESSOR"/>
    <property type="match status" value="1"/>
</dbReference>
<dbReference type="PANTHER" id="PTHR43537">
    <property type="entry name" value="TRANSCRIPTIONAL REGULATOR, GNTR FAMILY"/>
    <property type="match status" value="1"/>
</dbReference>
<feature type="domain" description="HTH gntR-type" evidence="4">
    <location>
        <begin position="13"/>
        <end position="80"/>
    </location>
</feature>
<evidence type="ECO:0000313" key="6">
    <source>
        <dbReference type="Proteomes" id="UP000244240"/>
    </source>
</evidence>
<dbReference type="InterPro" id="IPR000524">
    <property type="entry name" value="Tscrpt_reg_HTH_GntR"/>
</dbReference>
<sequence length="225" mass="25773">MEHLSSIGKLKTESIGDKAYLLLKKYIIEGKLPPGKRLKEDELSGLLAVSRTPLRDAMKRLELEGWCIKSTKGGVRVSEISVKEVNELYGVREMIEGLLARECTEKIDDRSTAMLEEQIIKMERAAFIQDSQLVIEYGQKFHQLIYETSGNKKAKDLLQHVIEHIKRYRYFGVDAVPDRGMKAVEEHRAILHALKIKNPETAERVMREHIRKGSTAVLNSIKKYI</sequence>
<keyword evidence="3" id="KW-0804">Transcription</keyword>
<organism evidence="5 6">
    <name type="scientific">Melghirimyces profundicolus</name>
    <dbReference type="NCBI Taxonomy" id="1242148"/>
    <lineage>
        <taxon>Bacteria</taxon>
        <taxon>Bacillati</taxon>
        <taxon>Bacillota</taxon>
        <taxon>Bacilli</taxon>
        <taxon>Bacillales</taxon>
        <taxon>Thermoactinomycetaceae</taxon>
        <taxon>Melghirimyces</taxon>
    </lineage>
</organism>
<keyword evidence="1" id="KW-0805">Transcription regulation</keyword>
<dbReference type="RefSeq" id="WP_170109536.1">
    <property type="nucleotide sequence ID" value="NZ_QBKR01000007.1"/>
</dbReference>
<name>A0A2T6BYZ6_9BACL</name>
<dbReference type="SMART" id="SM00345">
    <property type="entry name" value="HTH_GNTR"/>
    <property type="match status" value="1"/>
</dbReference>
<dbReference type="SUPFAM" id="SSF46785">
    <property type="entry name" value="Winged helix' DNA-binding domain"/>
    <property type="match status" value="1"/>
</dbReference>
<keyword evidence="2" id="KW-0238">DNA-binding</keyword>
<evidence type="ECO:0000256" key="3">
    <source>
        <dbReference type="ARBA" id="ARBA00023163"/>
    </source>
</evidence>
<dbReference type="Proteomes" id="UP000244240">
    <property type="component" value="Unassembled WGS sequence"/>
</dbReference>
<dbReference type="GO" id="GO:0003700">
    <property type="term" value="F:DNA-binding transcription factor activity"/>
    <property type="evidence" value="ECO:0007669"/>
    <property type="project" value="InterPro"/>
</dbReference>